<keyword evidence="2" id="KW-1185">Reference proteome</keyword>
<reference evidence="2" key="1">
    <citation type="journal article" date="2024" name="Proc. Natl. Acad. Sci. U.S.A.">
        <title>Extraordinary preservation of gene collinearity over three hundred million years revealed in homosporous lycophytes.</title>
        <authorList>
            <person name="Li C."/>
            <person name="Wickell D."/>
            <person name="Kuo L.Y."/>
            <person name="Chen X."/>
            <person name="Nie B."/>
            <person name="Liao X."/>
            <person name="Peng D."/>
            <person name="Ji J."/>
            <person name="Jenkins J."/>
            <person name="Williams M."/>
            <person name="Shu S."/>
            <person name="Plott C."/>
            <person name="Barry K."/>
            <person name="Rajasekar S."/>
            <person name="Grimwood J."/>
            <person name="Han X."/>
            <person name="Sun S."/>
            <person name="Hou Z."/>
            <person name="He W."/>
            <person name="Dai G."/>
            <person name="Sun C."/>
            <person name="Schmutz J."/>
            <person name="Leebens-Mack J.H."/>
            <person name="Li F.W."/>
            <person name="Wang L."/>
        </authorList>
    </citation>
    <scope>NUCLEOTIDE SEQUENCE [LARGE SCALE GENOMIC DNA]</scope>
    <source>
        <strain evidence="2">cv. PW_Plant_1</strain>
    </source>
</reference>
<gene>
    <name evidence="1" type="ORF">O6H91_16G060300</name>
</gene>
<organism evidence="1 2">
    <name type="scientific">Diphasiastrum complanatum</name>
    <name type="common">Issler's clubmoss</name>
    <name type="synonym">Lycopodium complanatum</name>
    <dbReference type="NCBI Taxonomy" id="34168"/>
    <lineage>
        <taxon>Eukaryota</taxon>
        <taxon>Viridiplantae</taxon>
        <taxon>Streptophyta</taxon>
        <taxon>Embryophyta</taxon>
        <taxon>Tracheophyta</taxon>
        <taxon>Lycopodiopsida</taxon>
        <taxon>Lycopodiales</taxon>
        <taxon>Lycopodiaceae</taxon>
        <taxon>Lycopodioideae</taxon>
        <taxon>Diphasiastrum</taxon>
    </lineage>
</organism>
<evidence type="ECO:0000313" key="2">
    <source>
        <dbReference type="Proteomes" id="UP001162992"/>
    </source>
</evidence>
<dbReference type="EMBL" id="CM055107">
    <property type="protein sequence ID" value="KAJ7527541.1"/>
    <property type="molecule type" value="Genomic_DNA"/>
</dbReference>
<accession>A0ACC2BCT7</accession>
<protein>
    <submittedName>
        <fullName evidence="1">Uncharacterized protein</fullName>
    </submittedName>
</protein>
<sequence length="642" mass="71395">MAPVGTMRKVLGMVKDQTSISLARVASSRAPELDIVLVKATSHDDVPADEKHVLEILHLTSYSRGYVNACIEGLAKRLGKTRNWIVAIKVLMLVHRLLKDGDPSFEDELVLSRRILNVSYFRDDSHSSAWDYSAFVRTYGMYLSESLDSYAPNSSAQRTPSSHRDEHRSSYSEYRSDFSSHRSGYEYKSEYSSHRSGYGSSGYEDERRQGSPEKQKPNQKISFKDMTSDMLLERIPSMQRILERALACRPTGAAKHHRLVMISLCCIVRDSFQIYRDICDGITTLLDGFYDMQQHKDCVKIFDIYARSAKQFDELSSFYKITKNMGVCRTSEYPSLQKVSQEHLATLEEFLRDPSRSSLRSQRPKSPEPVSELKEKEPETGLNNPAEKAPNTVLALPAPPVEHPGTVNDEKEKNNADLITFDEPTASVEEHENKLALALFSSTSPHDNMGSINSSSRPEATSQGSRNVSGLDNSENGKAGWELALVSEASNMTKEAGSMAGGFNRLLLESMYDQAASNQQYATTFPAGSASSVALPGMPQSSLLALPAPVALPQDPFAASAAIAPPSYVQATDLRQKQHLLMQEQKLWQQYQTNGMQGTYGVMQLYNNPYPTAAAAAIVPQHPLNLPYYGVNSVVANRYAYY</sequence>
<dbReference type="Proteomes" id="UP001162992">
    <property type="component" value="Chromosome 16"/>
</dbReference>
<name>A0ACC2BCT7_DIPCM</name>
<evidence type="ECO:0000313" key="1">
    <source>
        <dbReference type="EMBL" id="KAJ7527541.1"/>
    </source>
</evidence>
<proteinExistence type="predicted"/>
<comment type="caution">
    <text evidence="1">The sequence shown here is derived from an EMBL/GenBank/DDBJ whole genome shotgun (WGS) entry which is preliminary data.</text>
</comment>